<dbReference type="Gene3D" id="1.20.1560.10">
    <property type="entry name" value="ABC transporter type 1, transmembrane domain"/>
    <property type="match status" value="1"/>
</dbReference>
<keyword evidence="4 5" id="KW-0472">Membrane</keyword>
<evidence type="ECO:0000256" key="3">
    <source>
        <dbReference type="ARBA" id="ARBA00022989"/>
    </source>
</evidence>
<feature type="domain" description="ABC transmembrane type-1" evidence="6">
    <location>
        <begin position="19"/>
        <end position="144"/>
    </location>
</feature>
<sequence>MASITTITPGNTHLVMKDLVFGKFINVFNNFATGQLSPAAYRDEVAKYSLIFVYLFIGKFVTTYIWTVLISITAIRTTKQLRIDFIRQILRQEISYFNKSSSSISGQITTNGNLISIGISEKFGTTIQAISIFVTAFIVAFAVQ</sequence>
<dbReference type="GO" id="GO:0005886">
    <property type="term" value="C:plasma membrane"/>
    <property type="evidence" value="ECO:0007669"/>
    <property type="project" value="TreeGrafter"/>
</dbReference>
<evidence type="ECO:0000313" key="7">
    <source>
        <dbReference type="EMBL" id="RGP61810.1"/>
    </source>
</evidence>
<dbReference type="GO" id="GO:0005524">
    <property type="term" value="F:ATP binding"/>
    <property type="evidence" value="ECO:0007669"/>
    <property type="project" value="InterPro"/>
</dbReference>
<evidence type="ECO:0000256" key="5">
    <source>
        <dbReference type="SAM" id="Phobius"/>
    </source>
</evidence>
<dbReference type="PANTHER" id="PTHR24222:SF76">
    <property type="entry name" value="MYCOBACTIN IMPORT ATP-BINDING_PERMEASE PROTEIN IRTB"/>
    <property type="match status" value="1"/>
</dbReference>
<dbReference type="GO" id="GO:0140359">
    <property type="term" value="F:ABC-type transporter activity"/>
    <property type="evidence" value="ECO:0007669"/>
    <property type="project" value="InterPro"/>
</dbReference>
<dbReference type="InterPro" id="IPR039421">
    <property type="entry name" value="Type_1_exporter"/>
</dbReference>
<evidence type="ECO:0000313" key="8">
    <source>
        <dbReference type="Proteomes" id="UP000266152"/>
    </source>
</evidence>
<accession>A0A395RNU7</accession>
<dbReference type="Proteomes" id="UP000266152">
    <property type="component" value="Unassembled WGS sequence"/>
</dbReference>
<keyword evidence="2 5" id="KW-0812">Transmembrane</keyword>
<dbReference type="InterPro" id="IPR011527">
    <property type="entry name" value="ABC1_TM_dom"/>
</dbReference>
<keyword evidence="3 5" id="KW-1133">Transmembrane helix</keyword>
<dbReference type="InterPro" id="IPR036640">
    <property type="entry name" value="ABC1_TM_sf"/>
</dbReference>
<dbReference type="PANTHER" id="PTHR24222">
    <property type="entry name" value="ABC TRANSPORTER B FAMILY"/>
    <property type="match status" value="1"/>
</dbReference>
<name>A0A395RNU7_FUSSP</name>
<reference evidence="7 8" key="1">
    <citation type="journal article" date="2018" name="PLoS Pathog.">
        <title>Evolution of structural diversity of trichothecenes, a family of toxins produced by plant pathogenic and entomopathogenic fungi.</title>
        <authorList>
            <person name="Proctor R.H."/>
            <person name="McCormick S.P."/>
            <person name="Kim H.S."/>
            <person name="Cardoza R.E."/>
            <person name="Stanley A.M."/>
            <person name="Lindo L."/>
            <person name="Kelly A."/>
            <person name="Brown D.W."/>
            <person name="Lee T."/>
            <person name="Vaughan M.M."/>
            <person name="Alexander N.J."/>
            <person name="Busman M."/>
            <person name="Gutierrez S."/>
        </authorList>
    </citation>
    <scope>NUCLEOTIDE SEQUENCE [LARGE SCALE GENOMIC DNA]</scope>
    <source>
        <strain evidence="7 8">NRRL 3299</strain>
    </source>
</reference>
<feature type="transmembrane region" description="Helical" evidence="5">
    <location>
        <begin position="123"/>
        <end position="143"/>
    </location>
</feature>
<keyword evidence="8" id="KW-1185">Reference proteome</keyword>
<evidence type="ECO:0000259" key="6">
    <source>
        <dbReference type="PROSITE" id="PS50929"/>
    </source>
</evidence>
<feature type="transmembrane region" description="Helical" evidence="5">
    <location>
        <begin position="51"/>
        <end position="75"/>
    </location>
</feature>
<comment type="caution">
    <text evidence="7">The sequence shown here is derived from an EMBL/GenBank/DDBJ whole genome shotgun (WGS) entry which is preliminary data.</text>
</comment>
<evidence type="ECO:0000256" key="4">
    <source>
        <dbReference type="ARBA" id="ARBA00023136"/>
    </source>
</evidence>
<dbReference type="AlphaFoldDB" id="A0A395RNU7"/>
<dbReference type="PROSITE" id="PS50929">
    <property type="entry name" value="ABC_TM1F"/>
    <property type="match status" value="1"/>
</dbReference>
<proteinExistence type="predicted"/>
<dbReference type="Pfam" id="PF00664">
    <property type="entry name" value="ABC_membrane"/>
    <property type="match status" value="1"/>
</dbReference>
<gene>
    <name evidence="7" type="ORF">FSPOR_9710</name>
</gene>
<organism evidence="7 8">
    <name type="scientific">Fusarium sporotrichioides</name>
    <dbReference type="NCBI Taxonomy" id="5514"/>
    <lineage>
        <taxon>Eukaryota</taxon>
        <taxon>Fungi</taxon>
        <taxon>Dikarya</taxon>
        <taxon>Ascomycota</taxon>
        <taxon>Pezizomycotina</taxon>
        <taxon>Sordariomycetes</taxon>
        <taxon>Hypocreomycetidae</taxon>
        <taxon>Hypocreales</taxon>
        <taxon>Nectriaceae</taxon>
        <taxon>Fusarium</taxon>
    </lineage>
</organism>
<comment type="subcellular location">
    <subcellularLocation>
        <location evidence="1">Membrane</location>
        <topology evidence="1">Multi-pass membrane protein</topology>
    </subcellularLocation>
</comment>
<dbReference type="STRING" id="5514.A0A395RNU7"/>
<evidence type="ECO:0000256" key="1">
    <source>
        <dbReference type="ARBA" id="ARBA00004141"/>
    </source>
</evidence>
<protein>
    <submittedName>
        <fullName evidence="7">Leptomycin b resistance protein pmd1</fullName>
    </submittedName>
</protein>
<dbReference type="SUPFAM" id="SSF90123">
    <property type="entry name" value="ABC transporter transmembrane region"/>
    <property type="match status" value="1"/>
</dbReference>
<evidence type="ECO:0000256" key="2">
    <source>
        <dbReference type="ARBA" id="ARBA00022692"/>
    </source>
</evidence>
<dbReference type="EMBL" id="PXOF01000158">
    <property type="protein sequence ID" value="RGP61810.1"/>
    <property type="molecule type" value="Genomic_DNA"/>
</dbReference>